<reference evidence="1" key="1">
    <citation type="submission" date="2019-04" db="EMBL/GenBank/DDBJ databases">
        <title>Microbes associate with the intestines of laboratory mice.</title>
        <authorList>
            <person name="Navarre W."/>
            <person name="Wong E."/>
            <person name="Huang K."/>
            <person name="Tropini C."/>
            <person name="Ng K."/>
            <person name="Yu B."/>
        </authorList>
    </citation>
    <scope>NUCLEOTIDE SEQUENCE</scope>
    <source>
        <strain evidence="1">NM01_1-7b</strain>
    </source>
</reference>
<dbReference type="Proteomes" id="UP000304953">
    <property type="component" value="Unassembled WGS sequence"/>
</dbReference>
<name>A0AC61S0G9_9FIRM</name>
<protein>
    <submittedName>
        <fullName evidence="1">ISNCY family transposase</fullName>
    </submittedName>
</protein>
<evidence type="ECO:0000313" key="1">
    <source>
        <dbReference type="EMBL" id="TGY97386.1"/>
    </source>
</evidence>
<organism evidence="1 2">
    <name type="scientific">Petralouisia muris</name>
    <dbReference type="NCBI Taxonomy" id="3032872"/>
    <lineage>
        <taxon>Bacteria</taxon>
        <taxon>Bacillati</taxon>
        <taxon>Bacillota</taxon>
        <taxon>Clostridia</taxon>
        <taxon>Lachnospirales</taxon>
        <taxon>Lachnospiraceae</taxon>
        <taxon>Petralouisia</taxon>
    </lineage>
</organism>
<dbReference type="EMBL" id="SRYA01000008">
    <property type="protein sequence ID" value="TGY97386.1"/>
    <property type="molecule type" value="Genomic_DNA"/>
</dbReference>
<accession>A0AC61S0G9</accession>
<comment type="caution">
    <text evidence="1">The sequence shown here is derived from an EMBL/GenBank/DDBJ whole genome shotgun (WGS) entry which is preliminary data.</text>
</comment>
<proteinExistence type="predicted"/>
<sequence>MTVKYHQIVLKDIFSDCQDMFLNDTPSFFQLLDEHFDISEFVPSVFYNAFYQRLGRKRDYPLTGFLSALILQKIFSIPTDSLLLLLLSLCRELRDFCGFHKVPDAPLFTRFKLGFADHIELIFQRMVEFTEPICQAIDSSLASMLTFDASGIELYVTKNNPKTLNSLIRRLKAYYKDNPDVDPYKMAYGLMPSQAASCPDAKQQYINGHFCYADKFAILTNGLGIVRHIAFLDDDFKAAHPEMSVEKKSDSPDEDKSIGDSSSLKPVLSDFFSLHPQFHPDIFLDDSAFDSIETYGFLRDEFHFSKVLIPYNPRNESALEKVGYNAYGYPTCPKDSSLDMKYAGHCHEKGRSDRNKWVCPKAHMVKGRWVCDCKEPCSAAKKGRTAYTYENMDFRMFPGIQRDSDEWASLYKIRTIVERAIDHLKINMCAAGRKSRNHTTTKADVFLAGIACQLTVIVAYRINCPQCIRSLKPLIA</sequence>
<evidence type="ECO:0000313" key="2">
    <source>
        <dbReference type="Proteomes" id="UP000304953"/>
    </source>
</evidence>
<gene>
    <name evidence="1" type="ORF">E5329_05645</name>
</gene>
<keyword evidence="2" id="KW-1185">Reference proteome</keyword>